<dbReference type="PANTHER" id="PTHR12896">
    <property type="entry name" value="PAX6 NEIGHBOR PROTEIN PAXNEB"/>
    <property type="match status" value="1"/>
</dbReference>
<feature type="compositionally biased region" description="Polar residues" evidence="9">
    <location>
        <begin position="20"/>
        <end position="31"/>
    </location>
</feature>
<dbReference type="GO" id="GO:0033588">
    <property type="term" value="C:elongator holoenzyme complex"/>
    <property type="evidence" value="ECO:0007669"/>
    <property type="project" value="InterPro"/>
</dbReference>
<evidence type="ECO:0000256" key="6">
    <source>
        <dbReference type="ARBA" id="ARBA00022490"/>
    </source>
</evidence>
<comment type="pathway">
    <text evidence="3">tRNA modification; 5-methoxycarbonylmethyl-2-thiouridine-tRNA biosynthesis.</text>
</comment>
<dbReference type="CDD" id="cd19494">
    <property type="entry name" value="Elp4"/>
    <property type="match status" value="1"/>
</dbReference>
<keyword evidence="8" id="KW-0539">Nucleus</keyword>
<evidence type="ECO:0000256" key="3">
    <source>
        <dbReference type="ARBA" id="ARBA00005043"/>
    </source>
</evidence>
<keyword evidence="11" id="KW-1185">Reference proteome</keyword>
<reference evidence="10 11" key="1">
    <citation type="journal article" date="2018" name="Mol. Ecol.">
        <title>The obligate alkalophilic soda-lake fungus Sodiomyces alkalinus has shifted to a protein diet.</title>
        <authorList>
            <person name="Grum-Grzhimaylo A.A."/>
            <person name="Falkoski D.L."/>
            <person name="van den Heuvel J."/>
            <person name="Valero-Jimenez C.A."/>
            <person name="Min B."/>
            <person name="Choi I.G."/>
            <person name="Lipzen A."/>
            <person name="Daum C.G."/>
            <person name="Aanen D.K."/>
            <person name="Tsang A."/>
            <person name="Henrissat B."/>
            <person name="Bilanenko E.N."/>
            <person name="de Vries R.P."/>
            <person name="van Kan J.A.L."/>
            <person name="Grigoriev I.V."/>
            <person name="Debets A.J.M."/>
        </authorList>
    </citation>
    <scope>NUCLEOTIDE SEQUENCE [LARGE SCALE GENOMIC DNA]</scope>
    <source>
        <strain evidence="10 11">F11</strain>
    </source>
</reference>
<evidence type="ECO:0000256" key="9">
    <source>
        <dbReference type="SAM" id="MobiDB-lite"/>
    </source>
</evidence>
<dbReference type="Proteomes" id="UP000272025">
    <property type="component" value="Unassembled WGS sequence"/>
</dbReference>
<dbReference type="OrthoDB" id="289162at2759"/>
<dbReference type="STRING" id="1314773.A0A3N2PKA7"/>
<dbReference type="GO" id="GO:0002098">
    <property type="term" value="P:tRNA wobble uridine modification"/>
    <property type="evidence" value="ECO:0007669"/>
    <property type="project" value="InterPro"/>
</dbReference>
<gene>
    <name evidence="10" type="ORF">SODALDRAFT_329449</name>
</gene>
<evidence type="ECO:0000256" key="7">
    <source>
        <dbReference type="ARBA" id="ARBA00022694"/>
    </source>
</evidence>
<dbReference type="GO" id="GO:0008023">
    <property type="term" value="C:transcription elongation factor complex"/>
    <property type="evidence" value="ECO:0007669"/>
    <property type="project" value="TreeGrafter"/>
</dbReference>
<proteinExistence type="inferred from homology"/>
<dbReference type="InterPro" id="IPR027417">
    <property type="entry name" value="P-loop_NTPase"/>
</dbReference>
<evidence type="ECO:0000256" key="4">
    <source>
        <dbReference type="ARBA" id="ARBA00007573"/>
    </source>
</evidence>
<evidence type="ECO:0000313" key="11">
    <source>
        <dbReference type="Proteomes" id="UP000272025"/>
    </source>
</evidence>
<sequence>MSFTRKHVVIGTPVRDAQRHQQNQPMASGTRPSPLDGRLTTSTGTPSLDQYLAGHFGFPLGTSLLIAESGTTDFSGVLLKYYAAEGLVQGHHVHLVGLDESWQAELPGLSQDANINEPTSAQLPGDKMKIAWRYEGLRGTSKTDTGEFRDNVPRVTSPGETPFCHHFDLSSKLEPRMRRGQLHSIPLDSASRSSRRKTPNVPPLYSFIATLADSIEASEKGSIHRVIITNFLSPTLYPQAYCKPSEALRFVHGLRALLREYSGQLSAMLSLSTSLYPTSTGFIRWMDILCDGVLEVIPTQSPVHSQLVIEKPDTSAQGILRVHKLPIHNERGGGIEGQACRENLSFKLSPSSGLTIKPFSLPPVHNTETLLGDIKDSTVLF</sequence>
<dbReference type="PANTHER" id="PTHR12896:SF1">
    <property type="entry name" value="ELONGATOR COMPLEX PROTEIN 4"/>
    <property type="match status" value="1"/>
</dbReference>
<evidence type="ECO:0000256" key="5">
    <source>
        <dbReference type="ARBA" id="ARBA00020265"/>
    </source>
</evidence>
<name>A0A3N2PKA7_SODAK</name>
<dbReference type="GeneID" id="39579422"/>
<dbReference type="AlphaFoldDB" id="A0A3N2PKA7"/>
<accession>A0A3N2PKA7</accession>
<keyword evidence="6" id="KW-0963">Cytoplasm</keyword>
<dbReference type="EMBL" id="ML119063">
    <property type="protein sequence ID" value="ROT34834.1"/>
    <property type="molecule type" value="Genomic_DNA"/>
</dbReference>
<feature type="region of interest" description="Disordered" evidence="9">
    <location>
        <begin position="12"/>
        <end position="44"/>
    </location>
</feature>
<dbReference type="InterPro" id="IPR008728">
    <property type="entry name" value="Elongator_complex_protein_4"/>
</dbReference>
<comment type="subcellular location">
    <subcellularLocation>
        <location evidence="2">Cytoplasm</location>
    </subcellularLocation>
    <subcellularLocation>
        <location evidence="1">Nucleus</location>
    </subcellularLocation>
</comment>
<dbReference type="Gene3D" id="3.40.50.300">
    <property type="entry name" value="P-loop containing nucleotide triphosphate hydrolases"/>
    <property type="match status" value="1"/>
</dbReference>
<protein>
    <recommendedName>
        <fullName evidence="5">Elongator complex protein 4</fullName>
    </recommendedName>
</protein>
<dbReference type="GO" id="GO:0005737">
    <property type="term" value="C:cytoplasm"/>
    <property type="evidence" value="ECO:0007669"/>
    <property type="project" value="UniProtKB-SubCell"/>
</dbReference>
<evidence type="ECO:0000313" key="10">
    <source>
        <dbReference type="EMBL" id="ROT34834.1"/>
    </source>
</evidence>
<organism evidence="10 11">
    <name type="scientific">Sodiomyces alkalinus (strain CBS 110278 / VKM F-3762 / F11)</name>
    <name type="common">Alkaliphilic filamentous fungus</name>
    <dbReference type="NCBI Taxonomy" id="1314773"/>
    <lineage>
        <taxon>Eukaryota</taxon>
        <taxon>Fungi</taxon>
        <taxon>Dikarya</taxon>
        <taxon>Ascomycota</taxon>
        <taxon>Pezizomycotina</taxon>
        <taxon>Sordariomycetes</taxon>
        <taxon>Hypocreomycetidae</taxon>
        <taxon>Glomerellales</taxon>
        <taxon>Plectosphaerellaceae</taxon>
        <taxon>Sodiomyces</taxon>
    </lineage>
</organism>
<evidence type="ECO:0000256" key="2">
    <source>
        <dbReference type="ARBA" id="ARBA00004496"/>
    </source>
</evidence>
<evidence type="ECO:0000256" key="1">
    <source>
        <dbReference type="ARBA" id="ARBA00004123"/>
    </source>
</evidence>
<dbReference type="UniPathway" id="UPA00988"/>
<comment type="similarity">
    <text evidence="4">Belongs to the ELP4 family.</text>
</comment>
<dbReference type="RefSeq" id="XP_028462640.1">
    <property type="nucleotide sequence ID" value="XM_028610944.1"/>
</dbReference>
<evidence type="ECO:0000256" key="8">
    <source>
        <dbReference type="ARBA" id="ARBA00023242"/>
    </source>
</evidence>
<dbReference type="Pfam" id="PF05625">
    <property type="entry name" value="PAXNEB"/>
    <property type="match status" value="1"/>
</dbReference>
<keyword evidence="7" id="KW-0819">tRNA processing</keyword>